<protein>
    <submittedName>
        <fullName evidence="7">D-lactate dehydrogenase</fullName>
    </submittedName>
</protein>
<evidence type="ECO:0000256" key="2">
    <source>
        <dbReference type="ARBA" id="ARBA00023002"/>
    </source>
</evidence>
<sequence>MKVAFFSAKPYEETVFKAAALSLEKALSSEKALSVEKAEGIPPISFTYFPHQLTAETALLCQGYDAVCVFVNDELNAKTLYILHEAGIKHIALRCAGFNNVDIATAHELNISVSRVPAYSPETVAEHTLALILTLNRKTHKAYNRVKEGNFELSGLLGFTLHNKTVGVIGTGRIGQSVIRILKGFGCNVLCYDPYPNEQLKQEGVVYTSLESLFSQSHIVTLHCPLTEQSYHLINESSIALMPKGAMLINTSRGGLIDDKSVINALKSGHLGYVGLDVYERESELFFSDHSQDIIQDDVFQRLLTFPNVLVTGHQGFFTKEALSEIATITLDNLRFFAGDSSLNVNNNMVQHIT</sequence>
<evidence type="ECO:0000259" key="6">
    <source>
        <dbReference type="Pfam" id="PF02826"/>
    </source>
</evidence>
<dbReference type="PANTHER" id="PTHR43026">
    <property type="entry name" value="2-HYDROXYACID DEHYDROGENASE HOMOLOG 1-RELATED"/>
    <property type="match status" value="1"/>
</dbReference>
<dbReference type="GO" id="GO:0008720">
    <property type="term" value="F:D-lactate dehydrogenase (NAD+) activity"/>
    <property type="evidence" value="ECO:0007669"/>
    <property type="project" value="TreeGrafter"/>
</dbReference>
<dbReference type="InterPro" id="IPR036291">
    <property type="entry name" value="NAD(P)-bd_dom_sf"/>
</dbReference>
<dbReference type="InterPro" id="IPR006139">
    <property type="entry name" value="D-isomer_2_OHA_DH_cat_dom"/>
</dbReference>
<feature type="domain" description="D-isomer specific 2-hydroxyacid dehydrogenase catalytic" evidence="5">
    <location>
        <begin position="46"/>
        <end position="344"/>
    </location>
</feature>
<feature type="domain" description="D-isomer specific 2-hydroxyacid dehydrogenase NAD-binding" evidence="6">
    <location>
        <begin position="129"/>
        <end position="316"/>
    </location>
</feature>
<evidence type="ECO:0000313" key="7">
    <source>
        <dbReference type="EMBL" id="AEF03074.1"/>
    </source>
</evidence>
<evidence type="ECO:0000256" key="1">
    <source>
        <dbReference type="ARBA" id="ARBA00005854"/>
    </source>
</evidence>
<keyword evidence="8" id="KW-1185">Reference proteome</keyword>
<dbReference type="HOGENOM" id="CLU_019796_1_1_6"/>
<dbReference type="PROSITE" id="PS00671">
    <property type="entry name" value="D_2_HYDROXYACID_DH_3"/>
    <property type="match status" value="1"/>
</dbReference>
<dbReference type="EMBL" id="CP002339">
    <property type="protein sequence ID" value="AEF03074.1"/>
    <property type="molecule type" value="Genomic_DNA"/>
</dbReference>
<dbReference type="PROSITE" id="PS00670">
    <property type="entry name" value="D_2_HYDROXYACID_DH_2"/>
    <property type="match status" value="1"/>
</dbReference>
<dbReference type="SUPFAM" id="SSF52283">
    <property type="entry name" value="Formate/glycerate dehydrogenase catalytic domain-like"/>
    <property type="match status" value="1"/>
</dbReference>
<name>F5Z7N1_ALTNA</name>
<comment type="similarity">
    <text evidence="1 4">Belongs to the D-isomer specific 2-hydroxyacid dehydrogenase family.</text>
</comment>
<evidence type="ECO:0000256" key="3">
    <source>
        <dbReference type="ARBA" id="ARBA00023027"/>
    </source>
</evidence>
<dbReference type="CDD" id="cd12183">
    <property type="entry name" value="LDH_like_2"/>
    <property type="match status" value="1"/>
</dbReference>
<dbReference type="GO" id="GO:0051287">
    <property type="term" value="F:NAD binding"/>
    <property type="evidence" value="ECO:0007669"/>
    <property type="project" value="InterPro"/>
</dbReference>
<proteinExistence type="inferred from homology"/>
<dbReference type="InterPro" id="IPR006140">
    <property type="entry name" value="D-isomer_DH_NAD-bd"/>
</dbReference>
<dbReference type="InterPro" id="IPR058205">
    <property type="entry name" value="D-LDH-like"/>
</dbReference>
<keyword evidence="3" id="KW-0520">NAD</keyword>
<dbReference type="InterPro" id="IPR029752">
    <property type="entry name" value="D-isomer_DH_CS1"/>
</dbReference>
<evidence type="ECO:0000259" key="5">
    <source>
        <dbReference type="Pfam" id="PF00389"/>
    </source>
</evidence>
<dbReference type="Pfam" id="PF02826">
    <property type="entry name" value="2-Hacid_dh_C"/>
    <property type="match status" value="1"/>
</dbReference>
<dbReference type="Gene3D" id="3.40.50.720">
    <property type="entry name" value="NAD(P)-binding Rossmann-like Domain"/>
    <property type="match status" value="2"/>
</dbReference>
<dbReference type="AlphaFoldDB" id="F5Z7N1"/>
<accession>F5Z7N1</accession>
<dbReference type="Pfam" id="PF00389">
    <property type="entry name" value="2-Hacid_dh"/>
    <property type="match status" value="1"/>
</dbReference>
<dbReference type="PROSITE" id="PS00065">
    <property type="entry name" value="D_2_HYDROXYACID_DH_1"/>
    <property type="match status" value="1"/>
</dbReference>
<dbReference type="OrthoDB" id="9805416at2"/>
<dbReference type="InterPro" id="IPR029753">
    <property type="entry name" value="D-isomer_DH_CS"/>
</dbReference>
<gene>
    <name evidence="7" type="ordered locus">ambt_07730</name>
</gene>
<dbReference type="KEGG" id="alt:ambt_07730"/>
<evidence type="ECO:0000313" key="8">
    <source>
        <dbReference type="Proteomes" id="UP000000683"/>
    </source>
</evidence>
<evidence type="ECO:0000256" key="4">
    <source>
        <dbReference type="RuleBase" id="RU003719"/>
    </source>
</evidence>
<dbReference type="eggNOG" id="COG1052">
    <property type="taxonomic scope" value="Bacteria"/>
</dbReference>
<reference evidence="7 8" key="1">
    <citation type="journal article" date="2011" name="J. Bacteriol.">
        <title>Complete genome sequence of the polycyclic aromatic hydrocarbon-degrading bacterium Alteromonas sp. strain SN2.</title>
        <authorList>
            <person name="Jin H.M."/>
            <person name="Jeong H."/>
            <person name="Moon E.J."/>
            <person name="Math R.K."/>
            <person name="Lee K."/>
            <person name="Kim H.J."/>
            <person name="Jeon C.O."/>
            <person name="Oh T.K."/>
            <person name="Kim J.F."/>
        </authorList>
    </citation>
    <scope>NUCLEOTIDE SEQUENCE [LARGE SCALE GENOMIC DNA]</scope>
    <source>
        <strain evidence="8">JCM 17741 / KACC 18427 / KCTC 11700BP / SN2</strain>
    </source>
</reference>
<organism evidence="7 8">
    <name type="scientific">Alteromonas naphthalenivorans</name>
    <dbReference type="NCBI Taxonomy" id="715451"/>
    <lineage>
        <taxon>Bacteria</taxon>
        <taxon>Pseudomonadati</taxon>
        <taxon>Pseudomonadota</taxon>
        <taxon>Gammaproteobacteria</taxon>
        <taxon>Alteromonadales</taxon>
        <taxon>Alteromonadaceae</taxon>
        <taxon>Alteromonas/Salinimonas group</taxon>
        <taxon>Alteromonas</taxon>
    </lineage>
</organism>
<dbReference type="PANTHER" id="PTHR43026:SF1">
    <property type="entry name" value="2-HYDROXYACID DEHYDROGENASE HOMOLOG 1-RELATED"/>
    <property type="match status" value="1"/>
</dbReference>
<dbReference type="Proteomes" id="UP000000683">
    <property type="component" value="Chromosome"/>
</dbReference>
<dbReference type="SUPFAM" id="SSF51735">
    <property type="entry name" value="NAD(P)-binding Rossmann-fold domains"/>
    <property type="match status" value="1"/>
</dbReference>
<dbReference type="RefSeq" id="WP_013784012.1">
    <property type="nucleotide sequence ID" value="NC_015554.1"/>
</dbReference>
<keyword evidence="2 4" id="KW-0560">Oxidoreductase</keyword>